<feature type="transmembrane region" description="Helical" evidence="1">
    <location>
        <begin position="53"/>
        <end position="79"/>
    </location>
</feature>
<keyword evidence="1" id="KW-0472">Membrane</keyword>
<evidence type="ECO:0000259" key="2">
    <source>
        <dbReference type="PROSITE" id="PS50106"/>
    </source>
</evidence>
<proteinExistence type="predicted"/>
<dbReference type="InterPro" id="IPR041489">
    <property type="entry name" value="PDZ_6"/>
</dbReference>
<gene>
    <name evidence="3" type="ORF">HBE96_06110</name>
</gene>
<feature type="transmembrane region" description="Helical" evidence="1">
    <location>
        <begin position="85"/>
        <end position="101"/>
    </location>
</feature>
<feature type="transmembrane region" description="Helical" evidence="1">
    <location>
        <begin position="187"/>
        <end position="209"/>
    </location>
</feature>
<comment type="caution">
    <text evidence="3">The sequence shown here is derived from an EMBL/GenBank/DDBJ whole genome shotgun (WGS) entry which is preliminary data.</text>
</comment>
<evidence type="ECO:0000313" key="3">
    <source>
        <dbReference type="EMBL" id="NMM62266.1"/>
    </source>
</evidence>
<dbReference type="InterPro" id="IPR001478">
    <property type="entry name" value="PDZ"/>
</dbReference>
<keyword evidence="1" id="KW-0812">Transmembrane</keyword>
<accession>A0A7Y0HNQ5</accession>
<sequence length="432" mass="48303">MSILLYTLKSVAFALTNPYLVTFLVILAFVLYRRNKKTTIMQKMIIGERINSAFELTISQIVIGIFAGTLASIMMSYLGIVFDETSAVDLIFLLSIVFMFFNQRFICFSYSGSALGIISMLLGFLAVSLQMPRLDLLKIDIVALMSMIAVLHFIEGLLIIADGSTGYIPVFTNRNGKIIGGFALQRYWALPVAMFFILHNASNIGVSSQVAVSTPTWWPIVKNSLPENILKNALLVLMPFYGVIGYNSITFTRSKKEKKFISGGLTIVYSLALFALAQVATLNVFLKILVLIFAPLAHEGILILQRQFELKGTPKYISNEEGIMVLEVAPNSPANEMGISTGDLLVEVNSEKIEDEEKVTKIIKETSNFIWFKVKKVTGKFEEVSYNKMNNSKRLGIVFVPKGVPKDSMVVKFDETRFAEILDKIKNRDKDE</sequence>
<dbReference type="EMBL" id="JABBNI010000011">
    <property type="protein sequence ID" value="NMM62266.1"/>
    <property type="molecule type" value="Genomic_DNA"/>
</dbReference>
<feature type="transmembrane region" description="Helical" evidence="1">
    <location>
        <begin position="108"/>
        <end position="129"/>
    </location>
</feature>
<feature type="transmembrane region" description="Helical" evidence="1">
    <location>
        <begin position="12"/>
        <end position="32"/>
    </location>
</feature>
<reference evidence="3 4" key="2">
    <citation type="submission" date="2020-06" db="EMBL/GenBank/DDBJ databases">
        <title>Complete Genome Sequence of Clostridium muelleri sp. nov. P21T, an Acid-Alcohol Producing Acetogen Isolated from Old Hay.</title>
        <authorList>
            <person name="Duncan K.E."/>
            <person name="Tanner R.S."/>
        </authorList>
    </citation>
    <scope>NUCLEOTIDE SEQUENCE [LARGE SCALE GENOMIC DNA]</scope>
    <source>
        <strain evidence="3 4">P21</strain>
    </source>
</reference>
<dbReference type="InterPro" id="IPR036034">
    <property type="entry name" value="PDZ_sf"/>
</dbReference>
<feature type="transmembrane region" description="Helical" evidence="1">
    <location>
        <begin position="229"/>
        <end position="248"/>
    </location>
</feature>
<keyword evidence="4" id="KW-1185">Reference proteome</keyword>
<dbReference type="SMART" id="SM00228">
    <property type="entry name" value="PDZ"/>
    <property type="match status" value="1"/>
</dbReference>
<dbReference type="SUPFAM" id="SSF50156">
    <property type="entry name" value="PDZ domain-like"/>
    <property type="match status" value="1"/>
</dbReference>
<protein>
    <submittedName>
        <fullName evidence="3">PDZ domain-containing protein</fullName>
    </submittedName>
</protein>
<reference evidence="3 4" key="1">
    <citation type="submission" date="2020-04" db="EMBL/GenBank/DDBJ databases">
        <authorList>
            <person name="Doyle D.A."/>
        </authorList>
    </citation>
    <scope>NUCLEOTIDE SEQUENCE [LARGE SCALE GENOMIC DNA]</scope>
    <source>
        <strain evidence="3 4">P21</strain>
    </source>
</reference>
<keyword evidence="1" id="KW-1133">Transmembrane helix</keyword>
<dbReference type="RefSeq" id="WP_169296869.1">
    <property type="nucleotide sequence ID" value="NZ_JABBNI010000011.1"/>
</dbReference>
<dbReference type="AlphaFoldDB" id="A0A7Y0HNQ5"/>
<dbReference type="Proteomes" id="UP000537131">
    <property type="component" value="Unassembled WGS sequence"/>
</dbReference>
<feature type="domain" description="PDZ" evidence="2">
    <location>
        <begin position="308"/>
        <end position="378"/>
    </location>
</feature>
<feature type="transmembrane region" description="Helical" evidence="1">
    <location>
        <begin position="260"/>
        <end position="279"/>
    </location>
</feature>
<dbReference type="Pfam" id="PF17820">
    <property type="entry name" value="PDZ_6"/>
    <property type="match status" value="1"/>
</dbReference>
<evidence type="ECO:0000313" key="4">
    <source>
        <dbReference type="Proteomes" id="UP000537131"/>
    </source>
</evidence>
<organism evidence="3 4">
    <name type="scientific">Clostridium muellerianum</name>
    <dbReference type="NCBI Taxonomy" id="2716538"/>
    <lineage>
        <taxon>Bacteria</taxon>
        <taxon>Bacillati</taxon>
        <taxon>Bacillota</taxon>
        <taxon>Clostridia</taxon>
        <taxon>Eubacteriales</taxon>
        <taxon>Clostridiaceae</taxon>
        <taxon>Clostridium</taxon>
    </lineage>
</organism>
<dbReference type="PROSITE" id="PS50106">
    <property type="entry name" value="PDZ"/>
    <property type="match status" value="1"/>
</dbReference>
<feature type="transmembrane region" description="Helical" evidence="1">
    <location>
        <begin position="141"/>
        <end position="161"/>
    </location>
</feature>
<evidence type="ECO:0000256" key="1">
    <source>
        <dbReference type="SAM" id="Phobius"/>
    </source>
</evidence>
<dbReference type="Gene3D" id="2.30.42.10">
    <property type="match status" value="1"/>
</dbReference>
<name>A0A7Y0HNQ5_9CLOT</name>